<dbReference type="PANTHER" id="PTHR46968">
    <property type="entry name" value="E3 UBIQUITIN-PROTEIN LIGASE RNF138"/>
    <property type="match status" value="1"/>
</dbReference>
<accession>A0AAW0HBJ5</accession>
<feature type="region of interest" description="Disordered" evidence="1">
    <location>
        <begin position="96"/>
        <end position="124"/>
    </location>
</feature>
<dbReference type="Proteomes" id="UP001488838">
    <property type="component" value="Unassembled WGS sequence"/>
</dbReference>
<keyword evidence="3" id="KW-1185">Reference proteome</keyword>
<feature type="compositionally biased region" description="Acidic residues" evidence="1">
    <location>
        <begin position="103"/>
        <end position="119"/>
    </location>
</feature>
<dbReference type="EMBL" id="JBBHLL010000665">
    <property type="protein sequence ID" value="KAK7798773.1"/>
    <property type="molecule type" value="Genomic_DNA"/>
</dbReference>
<dbReference type="GO" id="GO:0005634">
    <property type="term" value="C:nucleus"/>
    <property type="evidence" value="ECO:0007669"/>
    <property type="project" value="TreeGrafter"/>
</dbReference>
<evidence type="ECO:0000256" key="1">
    <source>
        <dbReference type="SAM" id="MobiDB-lite"/>
    </source>
</evidence>
<proteinExistence type="predicted"/>
<comment type="caution">
    <text evidence="2">The sequence shown here is derived from an EMBL/GenBank/DDBJ whole genome shotgun (WGS) entry which is preliminary data.</text>
</comment>
<reference evidence="2 3" key="1">
    <citation type="journal article" date="2023" name="bioRxiv">
        <title>Conserved and derived expression patterns and positive selection on dental genes reveal complex evolutionary context of ever-growing rodent molars.</title>
        <authorList>
            <person name="Calamari Z.T."/>
            <person name="Song A."/>
            <person name="Cohen E."/>
            <person name="Akter M."/>
            <person name="Roy R.D."/>
            <person name="Hallikas O."/>
            <person name="Christensen M.M."/>
            <person name="Li P."/>
            <person name="Marangoni P."/>
            <person name="Jernvall J."/>
            <person name="Klein O.D."/>
        </authorList>
    </citation>
    <scope>NUCLEOTIDE SEQUENCE [LARGE SCALE GENOMIC DNA]</scope>
    <source>
        <strain evidence="2">V071</strain>
    </source>
</reference>
<name>A0AAW0HBJ5_MYOGA</name>
<protein>
    <submittedName>
        <fullName evidence="2">Uncharacterized protein</fullName>
    </submittedName>
</protein>
<evidence type="ECO:0000313" key="2">
    <source>
        <dbReference type="EMBL" id="KAK7798773.1"/>
    </source>
</evidence>
<dbReference type="GO" id="GO:0061630">
    <property type="term" value="F:ubiquitin protein ligase activity"/>
    <property type="evidence" value="ECO:0007669"/>
    <property type="project" value="TreeGrafter"/>
</dbReference>
<dbReference type="GO" id="GO:0035861">
    <property type="term" value="C:site of double-strand break"/>
    <property type="evidence" value="ECO:0007669"/>
    <property type="project" value="TreeGrafter"/>
</dbReference>
<dbReference type="GO" id="GO:0003697">
    <property type="term" value="F:single-stranded DNA binding"/>
    <property type="evidence" value="ECO:0007669"/>
    <property type="project" value="TreeGrafter"/>
</dbReference>
<dbReference type="GO" id="GO:0010792">
    <property type="term" value="P:DNA double-strand break processing involved in repair via single-strand annealing"/>
    <property type="evidence" value="ECO:0007669"/>
    <property type="project" value="TreeGrafter"/>
</dbReference>
<evidence type="ECO:0000313" key="3">
    <source>
        <dbReference type="Proteomes" id="UP001488838"/>
    </source>
</evidence>
<feature type="non-terminal residue" evidence="2">
    <location>
        <position position="1"/>
    </location>
</feature>
<sequence length="330" mass="37083">IVQGLAVEYGGLKYESFTVYGLAELQEHTEKKQKPAKRKVRDLHHHHHHPLDFAPQDPLHNPIPPSSFSPCPALPSNSSTLHRHRYNPHQLEEQGCFMPAFDDGSDDDDDDDDDDDNDDDTFRQHTIIDEEFVSTTNRRRTLGQQTKGEVSKFTNEGSFQSTSSGWGLSACFLLKMFPNCNEKERDPLPLCRGNVTGRERSCAVRALDLETVMRSFPDEFGVSSSLSSFQLSHASVGNSNSEATTSENAEAYLEDSAIPSDQPLFHSPLCEANMTRQHLHCNSNHGAYIVPAIFPSCLSLLLGDPTQLVRNFISHLSERHQFYYGDFMNL</sequence>
<feature type="region of interest" description="Disordered" evidence="1">
    <location>
        <begin position="28"/>
        <end position="82"/>
    </location>
</feature>
<dbReference type="GO" id="GO:0000724">
    <property type="term" value="P:double-strand break repair via homologous recombination"/>
    <property type="evidence" value="ECO:0007669"/>
    <property type="project" value="TreeGrafter"/>
</dbReference>
<dbReference type="AlphaFoldDB" id="A0AAW0HBJ5"/>
<feature type="compositionally biased region" description="Basic residues" evidence="1">
    <location>
        <begin position="34"/>
        <end position="49"/>
    </location>
</feature>
<organism evidence="2 3">
    <name type="scientific">Myodes glareolus</name>
    <name type="common">Bank vole</name>
    <name type="synonym">Clethrionomys glareolus</name>
    <dbReference type="NCBI Taxonomy" id="447135"/>
    <lineage>
        <taxon>Eukaryota</taxon>
        <taxon>Metazoa</taxon>
        <taxon>Chordata</taxon>
        <taxon>Craniata</taxon>
        <taxon>Vertebrata</taxon>
        <taxon>Euteleostomi</taxon>
        <taxon>Mammalia</taxon>
        <taxon>Eutheria</taxon>
        <taxon>Euarchontoglires</taxon>
        <taxon>Glires</taxon>
        <taxon>Rodentia</taxon>
        <taxon>Myomorpha</taxon>
        <taxon>Muroidea</taxon>
        <taxon>Cricetidae</taxon>
        <taxon>Arvicolinae</taxon>
        <taxon>Myodes</taxon>
    </lineage>
</organism>
<dbReference type="PANTHER" id="PTHR46968:SF1">
    <property type="entry name" value="RING-TYPE E3 UBIQUITIN TRANSFERASE"/>
    <property type="match status" value="1"/>
</dbReference>
<dbReference type="InterPro" id="IPR052498">
    <property type="entry name" value="E3_ubiq-protein_ligase_RNF138"/>
</dbReference>
<feature type="region of interest" description="Disordered" evidence="1">
    <location>
        <begin position="138"/>
        <end position="162"/>
    </location>
</feature>
<gene>
    <name evidence="2" type="ORF">U0070_015158</name>
</gene>
<feature type="compositionally biased region" description="Polar residues" evidence="1">
    <location>
        <begin position="142"/>
        <end position="162"/>
    </location>
</feature>